<evidence type="ECO:0000256" key="2">
    <source>
        <dbReference type="HAMAP-Rule" id="MF_00973"/>
    </source>
</evidence>
<gene>
    <name evidence="3" type="primary">yvcK</name>
    <name evidence="3" type="ORF">ACFSJ3_09600</name>
</gene>
<dbReference type="RefSeq" id="WP_345339389.1">
    <property type="nucleotide sequence ID" value="NZ_BAABLI010000008.1"/>
</dbReference>
<comment type="function">
    <text evidence="2">Required for morphogenesis under gluconeogenic growth conditions.</text>
</comment>
<organism evidence="3 4">
    <name type="scientific">Corallincola platygyrae</name>
    <dbReference type="NCBI Taxonomy" id="1193278"/>
    <lineage>
        <taxon>Bacteria</taxon>
        <taxon>Pseudomonadati</taxon>
        <taxon>Pseudomonadota</taxon>
        <taxon>Gammaproteobacteria</taxon>
        <taxon>Alteromonadales</taxon>
        <taxon>Psychromonadaceae</taxon>
        <taxon>Corallincola</taxon>
    </lineage>
</organism>
<dbReference type="PANTHER" id="PTHR30135">
    <property type="entry name" value="UNCHARACTERIZED PROTEIN YVCK-RELATED"/>
    <property type="match status" value="1"/>
</dbReference>
<dbReference type="Proteomes" id="UP001597380">
    <property type="component" value="Unassembled WGS sequence"/>
</dbReference>
<evidence type="ECO:0000256" key="1">
    <source>
        <dbReference type="ARBA" id="ARBA00022490"/>
    </source>
</evidence>
<dbReference type="PANTHER" id="PTHR30135:SF3">
    <property type="entry name" value="GLUCONEOGENESIS FACTOR-RELATED"/>
    <property type="match status" value="1"/>
</dbReference>
<dbReference type="Pfam" id="PF01933">
    <property type="entry name" value="CofD"/>
    <property type="match status" value="1"/>
</dbReference>
<evidence type="ECO:0000313" key="4">
    <source>
        <dbReference type="Proteomes" id="UP001597380"/>
    </source>
</evidence>
<evidence type="ECO:0000313" key="3">
    <source>
        <dbReference type="EMBL" id="MFD2096235.1"/>
    </source>
</evidence>
<dbReference type="InterPro" id="IPR010119">
    <property type="entry name" value="Gluconeogen_factor"/>
</dbReference>
<dbReference type="EMBL" id="JBHUHT010000012">
    <property type="protein sequence ID" value="MFD2096235.1"/>
    <property type="molecule type" value="Genomic_DNA"/>
</dbReference>
<protein>
    <recommendedName>
        <fullName evidence="2">Putative gluconeogenesis factor</fullName>
    </recommendedName>
</protein>
<proteinExistence type="inferred from homology"/>
<keyword evidence="4" id="KW-1185">Reference proteome</keyword>
<comment type="subcellular location">
    <subcellularLocation>
        <location evidence="2">Cytoplasm</location>
    </subcellularLocation>
</comment>
<dbReference type="NCBIfam" id="TIGR01826">
    <property type="entry name" value="CofD_related"/>
    <property type="match status" value="1"/>
</dbReference>
<dbReference type="InterPro" id="IPR002882">
    <property type="entry name" value="CofD"/>
</dbReference>
<comment type="caution">
    <text evidence="3">The sequence shown here is derived from an EMBL/GenBank/DDBJ whole genome shotgun (WGS) entry which is preliminary data.</text>
</comment>
<dbReference type="CDD" id="cd07187">
    <property type="entry name" value="YvcK_like"/>
    <property type="match status" value="1"/>
</dbReference>
<dbReference type="InterPro" id="IPR038136">
    <property type="entry name" value="CofD-like_dom_sf"/>
</dbReference>
<dbReference type="HAMAP" id="MF_00973">
    <property type="entry name" value="Gluconeogen_factor"/>
    <property type="match status" value="1"/>
</dbReference>
<sequence length="336" mass="36643">MSFIGSAMNDASPSSPVRVVTIGGGSGQYALLSSLRDLEHAAITAIVSMTDSGGSTGKLRDELGILPPGDILKCILALSPQRDVARDLLLKRFSSGERLAGHNAGNMLLTMLGQYAGSFQEGIKALAEILDVRGEILPVTTDKATLVAELTNGDRVFGESAIDLPRGDQREKISSVFLVPHHNDQVSVFPPVLEQIHKAQVILIGPGDLYTSIVPNLLVPGVKEALQTTRARIVYVTNIMTKFGETDSYHAEDFISEVETYIGRPLDEIIYNEARPPERILARYAAQKSTFVRFKDICDCEQRYRMHRFDLVDAQADIARHDSSKLAGALVKLLVA</sequence>
<reference evidence="4" key="1">
    <citation type="journal article" date="2019" name="Int. J. Syst. Evol. Microbiol.">
        <title>The Global Catalogue of Microorganisms (GCM) 10K type strain sequencing project: providing services to taxonomists for standard genome sequencing and annotation.</title>
        <authorList>
            <consortium name="The Broad Institute Genomics Platform"/>
            <consortium name="The Broad Institute Genome Sequencing Center for Infectious Disease"/>
            <person name="Wu L."/>
            <person name="Ma J."/>
        </authorList>
    </citation>
    <scope>NUCLEOTIDE SEQUENCE [LARGE SCALE GENOMIC DNA]</scope>
    <source>
        <strain evidence="4">CGMCC 1.10992</strain>
    </source>
</reference>
<name>A0ABW4XN56_9GAMM</name>
<dbReference type="Gene3D" id="3.40.50.10680">
    <property type="entry name" value="CofD-like domains"/>
    <property type="match status" value="1"/>
</dbReference>
<dbReference type="SUPFAM" id="SSF142338">
    <property type="entry name" value="CofD-like"/>
    <property type="match status" value="1"/>
</dbReference>
<keyword evidence="1 2" id="KW-0963">Cytoplasm</keyword>
<accession>A0ABW4XN56</accession>
<comment type="similarity">
    <text evidence="2">Belongs to the gluconeogenesis factor family.</text>
</comment>